<evidence type="ECO:0000256" key="1">
    <source>
        <dbReference type="SAM" id="MobiDB-lite"/>
    </source>
</evidence>
<protein>
    <recommendedName>
        <fullName evidence="2">HMG domain-containing protein</fullName>
    </recommendedName>
</protein>
<reference evidence="3 4" key="1">
    <citation type="submission" date="2019-03" db="EMBL/GenBank/DDBJ databases">
        <title>Rhodosporidium diobovatum UCD-FST 08-225 genome sequencing, assembly, and annotation.</title>
        <authorList>
            <person name="Fakankun I.U."/>
            <person name="Fristensky B."/>
            <person name="Levin D.B."/>
        </authorList>
    </citation>
    <scope>NUCLEOTIDE SEQUENCE [LARGE SCALE GENOMIC DNA]</scope>
    <source>
        <strain evidence="3 4">UCD-FST 08-225</strain>
    </source>
</reference>
<dbReference type="InterPro" id="IPR040648">
    <property type="entry name" value="HMGXB3_CxC4"/>
</dbReference>
<feature type="non-terminal residue" evidence="3">
    <location>
        <position position="208"/>
    </location>
</feature>
<proteinExistence type="predicted"/>
<evidence type="ECO:0000313" key="4">
    <source>
        <dbReference type="Proteomes" id="UP000311382"/>
    </source>
</evidence>
<comment type="caution">
    <text evidence="3">The sequence shown here is derived from an EMBL/GenBank/DDBJ whole genome shotgun (WGS) entry which is preliminary data.</text>
</comment>
<dbReference type="Pfam" id="PF18717">
    <property type="entry name" value="CxC4"/>
    <property type="match status" value="1"/>
</dbReference>
<gene>
    <name evidence="3" type="ORF">DMC30DRAFT_352163</name>
</gene>
<feature type="domain" description="HMG" evidence="2">
    <location>
        <begin position="21"/>
        <end position="149"/>
    </location>
</feature>
<dbReference type="OrthoDB" id="5598737at2759"/>
<dbReference type="AlphaFoldDB" id="A0A5C5FUD6"/>
<accession>A0A5C5FUD6</accession>
<name>A0A5C5FUD6_9BASI</name>
<feature type="compositionally biased region" description="Basic and acidic residues" evidence="1">
    <location>
        <begin position="1"/>
        <end position="11"/>
    </location>
</feature>
<organism evidence="3 4">
    <name type="scientific">Rhodotorula diobovata</name>
    <dbReference type="NCBI Taxonomy" id="5288"/>
    <lineage>
        <taxon>Eukaryota</taxon>
        <taxon>Fungi</taxon>
        <taxon>Dikarya</taxon>
        <taxon>Basidiomycota</taxon>
        <taxon>Pucciniomycotina</taxon>
        <taxon>Microbotryomycetes</taxon>
        <taxon>Sporidiobolales</taxon>
        <taxon>Sporidiobolaceae</taxon>
        <taxon>Rhodotorula</taxon>
    </lineage>
</organism>
<feature type="region of interest" description="Disordered" evidence="1">
    <location>
        <begin position="1"/>
        <end position="23"/>
    </location>
</feature>
<keyword evidence="4" id="KW-1185">Reference proteome</keyword>
<evidence type="ECO:0000313" key="3">
    <source>
        <dbReference type="EMBL" id="TNY20517.1"/>
    </source>
</evidence>
<dbReference type="Proteomes" id="UP000311382">
    <property type="component" value="Unassembled WGS sequence"/>
</dbReference>
<evidence type="ECO:0000259" key="2">
    <source>
        <dbReference type="Pfam" id="PF18717"/>
    </source>
</evidence>
<dbReference type="EMBL" id="SOZI01000064">
    <property type="protein sequence ID" value="TNY20517.1"/>
    <property type="molecule type" value="Genomic_DNA"/>
</dbReference>
<sequence length="208" mass="22920">MDIPHDRDLPVHRSGPPNDLPPQFPLEPDGRCRCGLLAAEAGLSTSDMGWSDFIVHTEHGAVKRRIQTAPCPRCKHARRRIGPDLAEYGLVNWNNGIGFARELFDGFLVDFSNKETTFSSFVKGVEARYLLHGSEYGFPQGGKTFERACYAFLRLVRFDSPMACRLCGSRPDVVICDGTSIGFASRMLGQALSPPTFPTTESKIKAGV</sequence>